<organism evidence="2 3">
    <name type="scientific">Branchiostoma lanceolatum</name>
    <name type="common">Common lancelet</name>
    <name type="synonym">Amphioxus lanceolatum</name>
    <dbReference type="NCBI Taxonomy" id="7740"/>
    <lineage>
        <taxon>Eukaryota</taxon>
        <taxon>Metazoa</taxon>
        <taxon>Chordata</taxon>
        <taxon>Cephalochordata</taxon>
        <taxon>Leptocardii</taxon>
        <taxon>Amphioxiformes</taxon>
        <taxon>Branchiostomatidae</taxon>
        <taxon>Branchiostoma</taxon>
    </lineage>
</organism>
<accession>A0A8K0ECM6</accession>
<dbReference type="AlphaFoldDB" id="A0A8K0ECM6"/>
<keyword evidence="3" id="KW-1185">Reference proteome</keyword>
<evidence type="ECO:0000313" key="3">
    <source>
        <dbReference type="Proteomes" id="UP000838412"/>
    </source>
</evidence>
<evidence type="ECO:0000256" key="1">
    <source>
        <dbReference type="SAM" id="SignalP"/>
    </source>
</evidence>
<gene>
    <name evidence="2" type="primary">Hypp7812</name>
    <name evidence="2" type="ORF">BLAG_LOCUS8838</name>
</gene>
<dbReference type="Proteomes" id="UP000838412">
    <property type="component" value="Chromosome 15"/>
</dbReference>
<keyword evidence="1" id="KW-0732">Signal</keyword>
<protein>
    <submittedName>
        <fullName evidence="2">Hypp7812 protein</fullName>
    </submittedName>
</protein>
<evidence type="ECO:0000313" key="2">
    <source>
        <dbReference type="EMBL" id="CAH1247041.1"/>
    </source>
</evidence>
<dbReference type="EMBL" id="OV696700">
    <property type="protein sequence ID" value="CAH1247041.1"/>
    <property type="molecule type" value="Genomic_DNA"/>
</dbReference>
<reference evidence="2" key="1">
    <citation type="submission" date="2022-01" db="EMBL/GenBank/DDBJ databases">
        <authorList>
            <person name="Braso-Vives M."/>
        </authorList>
    </citation>
    <scope>NUCLEOTIDE SEQUENCE</scope>
</reference>
<sequence>MMKTVAVAVAAMLAVEFLLMRCQALPLQDTVIRRQRRNAVPSCGGCEGLVAAISRTDNGNSLTSFGDECNQCGFGCNKKKAFENFFGKGLDMWVCTTDS</sequence>
<name>A0A8K0ECM6_BRALA</name>
<feature type="chain" id="PRO_5035476345" evidence="1">
    <location>
        <begin position="25"/>
        <end position="99"/>
    </location>
</feature>
<feature type="signal peptide" evidence="1">
    <location>
        <begin position="1"/>
        <end position="24"/>
    </location>
</feature>
<proteinExistence type="predicted"/>